<evidence type="ECO:0000313" key="3">
    <source>
        <dbReference type="Proteomes" id="UP000236649"/>
    </source>
</evidence>
<evidence type="ECO:0000256" key="1">
    <source>
        <dbReference type="SAM" id="MobiDB-lite"/>
    </source>
</evidence>
<proteinExistence type="predicted"/>
<gene>
    <name evidence="2" type="ORF">C2L64_44965</name>
</gene>
<dbReference type="RefSeq" id="WP_103153854.1">
    <property type="nucleotide sequence ID" value="NZ_CP026108.1"/>
</dbReference>
<dbReference type="AlphaFoldDB" id="A0AAN1MQD7"/>
<name>A0AAN1MQD7_9BURK</name>
<organism evidence="2 3">
    <name type="scientific">Paraburkholderia hospita</name>
    <dbReference type="NCBI Taxonomy" id="169430"/>
    <lineage>
        <taxon>Bacteria</taxon>
        <taxon>Pseudomonadati</taxon>
        <taxon>Pseudomonadota</taxon>
        <taxon>Betaproteobacteria</taxon>
        <taxon>Burkholderiales</taxon>
        <taxon>Burkholderiaceae</taxon>
        <taxon>Paraburkholderia</taxon>
    </lineage>
</organism>
<dbReference type="GeneID" id="55535457"/>
<feature type="region of interest" description="Disordered" evidence="1">
    <location>
        <begin position="399"/>
        <end position="419"/>
    </location>
</feature>
<dbReference type="KEGG" id="phs:C2L64_44965"/>
<protein>
    <submittedName>
        <fullName evidence="2">Uncharacterized protein</fullName>
    </submittedName>
</protein>
<dbReference type="Proteomes" id="UP000236649">
    <property type="component" value="Chromosome 4"/>
</dbReference>
<evidence type="ECO:0000313" key="2">
    <source>
        <dbReference type="EMBL" id="AUT75534.1"/>
    </source>
</evidence>
<sequence>MAANLYDGNDFSQYQSLRQVLAPQYAILPSGQIRKIMEANFGPGSAEAYDQYMEFGFGDIGKAFTSAAKDVGNAVVKAAPVAATIGGGALKGALAGAQYGPAGILAGAAMGGAGAGLSKYGGGTAQKIGGVLSGVTGAASQLSPLGRFGSMVEPVIGGLAGGGRGGMSGAAVNALGGIMNAATGGLGGGIGGMLGGQAMQALGGGLGRGMQGGSGNALGGFLGGGAGGPAGALTNLFGGTKAIDQFMSLARRPEMGMALGALGLGPIGRSSIPVGSAQTPIPTAALASLFSQLADQIVTEAAEWSGDSESELAYMMDMNGEFVGDPAYARDRASRVWDLLNEAQAERFLEYIAAMPSRETEFAEAELGFTQQAEAYTQAMDEAYYDALDLADVDAYERESVGESETYSESPEWEVFDVR</sequence>
<dbReference type="EMBL" id="CP026108">
    <property type="protein sequence ID" value="AUT75534.1"/>
    <property type="molecule type" value="Genomic_DNA"/>
</dbReference>
<accession>A0AAN1MQD7</accession>
<reference evidence="2 3" key="1">
    <citation type="submission" date="2018-01" db="EMBL/GenBank/DDBJ databases">
        <title>Species boundaries and ecological features among Paraburkholderia terrae DSMZ17804T, P. hospita DSMZ17164T and P. caribensis DSMZ13236T.</title>
        <authorList>
            <person name="Pratama A.A."/>
        </authorList>
    </citation>
    <scope>NUCLEOTIDE SEQUENCE [LARGE SCALE GENOMIC DNA]</scope>
    <source>
        <strain evidence="2 3">DSM 17164</strain>
    </source>
</reference>